<feature type="domain" description="RING-type" evidence="17">
    <location>
        <begin position="121"/>
        <end position="163"/>
    </location>
</feature>
<evidence type="ECO:0000256" key="5">
    <source>
        <dbReference type="ARBA" id="ARBA00022679"/>
    </source>
</evidence>
<keyword evidence="5" id="KW-0808">Transferase</keyword>
<comment type="subcellular location">
    <subcellularLocation>
        <location evidence="2">Membrane</location>
        <topology evidence="2">Single-pass membrane protein</topology>
    </subcellularLocation>
</comment>
<proteinExistence type="inferred from homology"/>
<dbReference type="SMART" id="SM00184">
    <property type="entry name" value="RING"/>
    <property type="match status" value="1"/>
</dbReference>
<accession>A0AAX6HXS7</accession>
<comment type="caution">
    <text evidence="18">The sequence shown here is derived from an EMBL/GenBank/DDBJ whole genome shotgun (WGS) entry which is preliminary data.</text>
</comment>
<feature type="region of interest" description="Disordered" evidence="15">
    <location>
        <begin position="294"/>
        <end position="319"/>
    </location>
</feature>
<evidence type="ECO:0000256" key="10">
    <source>
        <dbReference type="ARBA" id="ARBA00022833"/>
    </source>
</evidence>
<dbReference type="Pfam" id="PF13639">
    <property type="entry name" value="zf-RING_2"/>
    <property type="match status" value="1"/>
</dbReference>
<dbReference type="GO" id="GO:0061630">
    <property type="term" value="F:ubiquitin protein ligase activity"/>
    <property type="evidence" value="ECO:0007669"/>
    <property type="project" value="UniProtKB-EC"/>
</dbReference>
<evidence type="ECO:0000313" key="18">
    <source>
        <dbReference type="EMBL" id="KAJ6845598.1"/>
    </source>
</evidence>
<gene>
    <name evidence="18" type="ORF">M6B38_287810</name>
</gene>
<evidence type="ECO:0000256" key="1">
    <source>
        <dbReference type="ARBA" id="ARBA00000900"/>
    </source>
</evidence>
<dbReference type="EC" id="2.3.2.27" evidence="4"/>
<evidence type="ECO:0000259" key="17">
    <source>
        <dbReference type="PROSITE" id="PS50089"/>
    </source>
</evidence>
<keyword evidence="9" id="KW-0833">Ubl conjugation pathway</keyword>
<feature type="region of interest" description="Disordered" evidence="15">
    <location>
        <begin position="193"/>
        <end position="217"/>
    </location>
</feature>
<feature type="transmembrane region" description="Helical" evidence="16">
    <location>
        <begin position="31"/>
        <end position="52"/>
    </location>
</feature>
<reference evidence="18" key="2">
    <citation type="submission" date="2023-04" db="EMBL/GenBank/DDBJ databases">
        <authorList>
            <person name="Bruccoleri R.E."/>
            <person name="Oakeley E.J."/>
            <person name="Faust A.-M."/>
            <person name="Dessus-Babus S."/>
            <person name="Altorfer M."/>
            <person name="Burckhardt D."/>
            <person name="Oertli M."/>
            <person name="Naumann U."/>
            <person name="Petersen F."/>
            <person name="Wong J."/>
        </authorList>
    </citation>
    <scope>NUCLEOTIDE SEQUENCE</scope>
    <source>
        <strain evidence="18">GSM-AAB239-AS_SAM_17_03QT</strain>
        <tissue evidence="18">Leaf</tissue>
    </source>
</reference>
<keyword evidence="6 16" id="KW-0812">Transmembrane</keyword>
<keyword evidence="8 14" id="KW-0863">Zinc-finger</keyword>
<dbReference type="CDD" id="cd16461">
    <property type="entry name" value="RING-H2_EL5-like"/>
    <property type="match status" value="1"/>
</dbReference>
<comment type="catalytic activity">
    <reaction evidence="1">
        <text>S-ubiquitinyl-[E2 ubiquitin-conjugating enzyme]-L-cysteine + [acceptor protein]-L-lysine = [E2 ubiquitin-conjugating enzyme]-L-cysteine + N(6)-ubiquitinyl-[acceptor protein]-L-lysine.</text>
        <dbReference type="EC" id="2.3.2.27"/>
    </reaction>
</comment>
<evidence type="ECO:0000256" key="6">
    <source>
        <dbReference type="ARBA" id="ARBA00022692"/>
    </source>
</evidence>
<dbReference type="GO" id="GO:0016020">
    <property type="term" value="C:membrane"/>
    <property type="evidence" value="ECO:0007669"/>
    <property type="project" value="UniProtKB-SubCell"/>
</dbReference>
<dbReference type="SUPFAM" id="SSF57850">
    <property type="entry name" value="RING/U-box"/>
    <property type="match status" value="1"/>
</dbReference>
<dbReference type="AlphaFoldDB" id="A0AAX6HXS7"/>
<feature type="region of interest" description="Disordered" evidence="15">
    <location>
        <begin position="245"/>
        <end position="279"/>
    </location>
</feature>
<evidence type="ECO:0000256" key="2">
    <source>
        <dbReference type="ARBA" id="ARBA00004167"/>
    </source>
</evidence>
<feature type="compositionally biased region" description="Pro residues" evidence="15">
    <location>
        <begin position="253"/>
        <end position="269"/>
    </location>
</feature>
<dbReference type="GO" id="GO:0016567">
    <property type="term" value="P:protein ubiquitination"/>
    <property type="evidence" value="ECO:0007669"/>
    <property type="project" value="TreeGrafter"/>
</dbReference>
<keyword evidence="10" id="KW-0862">Zinc</keyword>
<dbReference type="GO" id="GO:0008270">
    <property type="term" value="F:zinc ion binding"/>
    <property type="evidence" value="ECO:0007669"/>
    <property type="project" value="UniProtKB-KW"/>
</dbReference>
<keyword evidence="19" id="KW-1185">Reference proteome</keyword>
<reference evidence="18" key="1">
    <citation type="journal article" date="2023" name="GigaByte">
        <title>Genome assembly of the bearded iris, Iris pallida Lam.</title>
        <authorList>
            <person name="Bruccoleri R.E."/>
            <person name="Oakeley E.J."/>
            <person name="Faust A.M.E."/>
            <person name="Altorfer M."/>
            <person name="Dessus-Babus S."/>
            <person name="Burckhardt D."/>
            <person name="Oertli M."/>
            <person name="Naumann U."/>
            <person name="Petersen F."/>
            <person name="Wong J."/>
        </authorList>
    </citation>
    <scope>NUCLEOTIDE SEQUENCE</scope>
    <source>
        <strain evidence="18">GSM-AAB239-AS_SAM_17_03QT</strain>
    </source>
</reference>
<evidence type="ECO:0000256" key="9">
    <source>
        <dbReference type="ARBA" id="ARBA00022786"/>
    </source>
</evidence>
<evidence type="ECO:0000256" key="15">
    <source>
        <dbReference type="SAM" id="MobiDB-lite"/>
    </source>
</evidence>
<comment type="similarity">
    <text evidence="13">Belongs to the RING-type zinc finger family. ATL subfamily.</text>
</comment>
<dbReference type="InterPro" id="IPR013083">
    <property type="entry name" value="Znf_RING/FYVE/PHD"/>
</dbReference>
<evidence type="ECO:0000256" key="4">
    <source>
        <dbReference type="ARBA" id="ARBA00012483"/>
    </source>
</evidence>
<sequence length="346" mass="36636">MLPPPPMESPEVPSSGGCGDRHRSFSYSPSILIIAAILAFATVAIASIHLLLRFLSRHSRSSAPFIGALSSSSSSSSATSAADSSDDRLQKEEDTKSVVDSLPLFSLSSAAGAKSPSSLDCAVCLSPFEPCDELRLLPSCRHAFHSQCIDTWLRSTLSCPLCRSSIASPQPPPPPPEEASIGSSESFRLEIGSVSRRTDSSADDQPPPPPAAASAHARTYSLGSSFEYLVEEEVEAVLARIRRPENSGDVAVEPPPRPPPSPPPLPPGSPVAEMAGGGGSRSWLREYVDRLASSASSSFSSLRRSRRFESAASGGGGDWDLEGNLHMHLEEEDGGFSSFYRWLVGA</sequence>
<dbReference type="PANTHER" id="PTHR45768">
    <property type="entry name" value="E3 UBIQUITIN-PROTEIN LIGASE RNF13-LIKE"/>
    <property type="match status" value="1"/>
</dbReference>
<dbReference type="FunFam" id="3.30.40.10:FF:000187">
    <property type="entry name" value="E3 ubiquitin-protein ligase ATL6"/>
    <property type="match status" value="1"/>
</dbReference>
<protein>
    <recommendedName>
        <fullName evidence="4">RING-type E3 ubiquitin transferase</fullName>
        <ecNumber evidence="4">2.3.2.27</ecNumber>
    </recommendedName>
</protein>
<dbReference type="PANTHER" id="PTHR45768:SF16">
    <property type="entry name" value="E3 UBIQUITIN-PROTEIN LIGASE ATL4"/>
    <property type="match status" value="1"/>
</dbReference>
<keyword evidence="12 16" id="KW-0472">Membrane</keyword>
<keyword evidence="11 16" id="KW-1133">Transmembrane helix</keyword>
<organism evidence="18 19">
    <name type="scientific">Iris pallida</name>
    <name type="common">Sweet iris</name>
    <dbReference type="NCBI Taxonomy" id="29817"/>
    <lineage>
        <taxon>Eukaryota</taxon>
        <taxon>Viridiplantae</taxon>
        <taxon>Streptophyta</taxon>
        <taxon>Embryophyta</taxon>
        <taxon>Tracheophyta</taxon>
        <taxon>Spermatophyta</taxon>
        <taxon>Magnoliopsida</taxon>
        <taxon>Liliopsida</taxon>
        <taxon>Asparagales</taxon>
        <taxon>Iridaceae</taxon>
        <taxon>Iridoideae</taxon>
        <taxon>Irideae</taxon>
        <taxon>Iris</taxon>
    </lineage>
</organism>
<dbReference type="Proteomes" id="UP001140949">
    <property type="component" value="Unassembled WGS sequence"/>
</dbReference>
<feature type="compositionally biased region" description="Basic and acidic residues" evidence="15">
    <location>
        <begin position="85"/>
        <end position="95"/>
    </location>
</feature>
<dbReference type="PROSITE" id="PS50089">
    <property type="entry name" value="ZF_RING_2"/>
    <property type="match status" value="1"/>
</dbReference>
<feature type="compositionally biased region" description="Low complexity" evidence="15">
    <location>
        <begin position="68"/>
        <end position="83"/>
    </location>
</feature>
<evidence type="ECO:0000256" key="8">
    <source>
        <dbReference type="ARBA" id="ARBA00022771"/>
    </source>
</evidence>
<dbReference type="InterPro" id="IPR001841">
    <property type="entry name" value="Znf_RING"/>
</dbReference>
<feature type="region of interest" description="Disordered" evidence="15">
    <location>
        <begin position="68"/>
        <end position="95"/>
    </location>
</feature>
<evidence type="ECO:0000256" key="7">
    <source>
        <dbReference type="ARBA" id="ARBA00022723"/>
    </source>
</evidence>
<evidence type="ECO:0000313" key="19">
    <source>
        <dbReference type="Proteomes" id="UP001140949"/>
    </source>
</evidence>
<evidence type="ECO:0000256" key="16">
    <source>
        <dbReference type="SAM" id="Phobius"/>
    </source>
</evidence>
<name>A0AAX6HXS7_IRIPA</name>
<evidence type="ECO:0000256" key="14">
    <source>
        <dbReference type="PROSITE-ProRule" id="PRU00175"/>
    </source>
</evidence>
<evidence type="ECO:0000256" key="11">
    <source>
        <dbReference type="ARBA" id="ARBA00022989"/>
    </source>
</evidence>
<evidence type="ECO:0000256" key="12">
    <source>
        <dbReference type="ARBA" id="ARBA00023136"/>
    </source>
</evidence>
<dbReference type="Gene3D" id="3.30.40.10">
    <property type="entry name" value="Zinc/RING finger domain, C3HC4 (zinc finger)"/>
    <property type="match status" value="1"/>
</dbReference>
<keyword evidence="7" id="KW-0479">Metal-binding</keyword>
<evidence type="ECO:0000256" key="3">
    <source>
        <dbReference type="ARBA" id="ARBA00004906"/>
    </source>
</evidence>
<dbReference type="EMBL" id="JANAVB010006198">
    <property type="protein sequence ID" value="KAJ6845598.1"/>
    <property type="molecule type" value="Genomic_DNA"/>
</dbReference>
<comment type="pathway">
    <text evidence="3">Protein modification; protein ubiquitination.</text>
</comment>
<evidence type="ECO:0000256" key="13">
    <source>
        <dbReference type="ARBA" id="ARBA00024209"/>
    </source>
</evidence>